<gene>
    <name evidence="2" type="ORF">NPX13_g9871</name>
</gene>
<evidence type="ECO:0000313" key="3">
    <source>
        <dbReference type="Proteomes" id="UP001148614"/>
    </source>
</evidence>
<keyword evidence="3" id="KW-1185">Reference proteome</keyword>
<feature type="compositionally biased region" description="Basic and acidic residues" evidence="1">
    <location>
        <begin position="185"/>
        <end position="194"/>
    </location>
</feature>
<dbReference type="VEuPathDB" id="FungiDB:F4678DRAFT_416342"/>
<feature type="compositionally biased region" description="Basic residues" evidence="1">
    <location>
        <begin position="471"/>
        <end position="483"/>
    </location>
</feature>
<comment type="caution">
    <text evidence="2">The sequence shown here is derived from an EMBL/GenBank/DDBJ whole genome shotgun (WGS) entry which is preliminary data.</text>
</comment>
<feature type="region of interest" description="Disordered" evidence="1">
    <location>
        <begin position="241"/>
        <end position="417"/>
    </location>
</feature>
<sequence>MNGASPRNHPPHDDATYNTALRGAFLAFQKTATTPTTNNPPTPISTTTPSRDTVNGALIAATSASRDRSIAPSPSVSRQTTGNAATPSRINTAIGQNHLLTPAKSISGDARSPSLIAATLAASRSVSPSPKPLPPAQLNYHNLAGPQWKGNMGNRSPASSVANLDLTTDSSSIGPTNALVSLFEQKEGESDPVKKSPAVTSSNKRGLKIGLRPMTPPRTMSPVLTYETSPSRLASSFAWDKASLPSPSTVRSPIGLKPPLRDVGILPEAKRQRPPTPPARKTVDSEVSVSTTLPNPRRKPRPVTPPPRVIRQANTSIVSPQPRRTASQKITSDVLGTSPTSSAEVVDKSVTKRRTRAHTTTAPRASYVDEKGPSLLVRRSSSSLSNDTFVSASSTPSLQPDSPRKTPEPSLPLRSPSVIHPSILPPVRLPALQSSSNLPLDSLTNAIVAGSLASARATPSKPPTPPPPRKQTPHMRHTLRAPRTKSEEEITGVASHHKKKPLGKLSSKKKHAHHEAI</sequence>
<feature type="compositionally biased region" description="Polar residues" evidence="1">
    <location>
        <begin position="72"/>
        <end position="96"/>
    </location>
</feature>
<feature type="compositionally biased region" description="Polar residues" evidence="1">
    <location>
        <begin position="312"/>
        <end position="343"/>
    </location>
</feature>
<feature type="compositionally biased region" description="Basic residues" evidence="1">
    <location>
        <begin position="495"/>
        <end position="517"/>
    </location>
</feature>
<dbReference type="AlphaFoldDB" id="A0A9W8TIM0"/>
<evidence type="ECO:0000313" key="2">
    <source>
        <dbReference type="EMBL" id="KAJ3557719.1"/>
    </source>
</evidence>
<feature type="compositionally biased region" description="Polar residues" evidence="1">
    <location>
        <begin position="386"/>
        <end position="400"/>
    </location>
</feature>
<feature type="region of interest" description="Disordered" evidence="1">
    <location>
        <begin position="453"/>
        <end position="517"/>
    </location>
</feature>
<feature type="region of interest" description="Disordered" evidence="1">
    <location>
        <begin position="27"/>
        <end position="96"/>
    </location>
</feature>
<organism evidence="2 3">
    <name type="scientific">Xylaria arbuscula</name>
    <dbReference type="NCBI Taxonomy" id="114810"/>
    <lineage>
        <taxon>Eukaryota</taxon>
        <taxon>Fungi</taxon>
        <taxon>Dikarya</taxon>
        <taxon>Ascomycota</taxon>
        <taxon>Pezizomycotina</taxon>
        <taxon>Sordariomycetes</taxon>
        <taxon>Xylariomycetidae</taxon>
        <taxon>Xylariales</taxon>
        <taxon>Xylariaceae</taxon>
        <taxon>Xylaria</taxon>
    </lineage>
</organism>
<name>A0A9W8TIM0_9PEZI</name>
<proteinExistence type="predicted"/>
<feature type="region of interest" description="Disordered" evidence="1">
    <location>
        <begin position="185"/>
        <end position="222"/>
    </location>
</feature>
<accession>A0A9W8TIM0</accession>
<evidence type="ECO:0000256" key="1">
    <source>
        <dbReference type="SAM" id="MobiDB-lite"/>
    </source>
</evidence>
<dbReference type="EMBL" id="JANPWZ010002569">
    <property type="protein sequence ID" value="KAJ3557719.1"/>
    <property type="molecule type" value="Genomic_DNA"/>
</dbReference>
<reference evidence="2" key="1">
    <citation type="submission" date="2022-07" db="EMBL/GenBank/DDBJ databases">
        <title>Genome Sequence of Xylaria arbuscula.</title>
        <authorList>
            <person name="Buettner E."/>
        </authorList>
    </citation>
    <scope>NUCLEOTIDE SEQUENCE</scope>
    <source>
        <strain evidence="2">VT107</strain>
    </source>
</reference>
<protein>
    <submittedName>
        <fullName evidence="2">Uncharacterized protein</fullName>
    </submittedName>
</protein>
<dbReference type="Proteomes" id="UP001148614">
    <property type="component" value="Unassembled WGS sequence"/>
</dbReference>
<feature type="compositionally biased region" description="Low complexity" evidence="1">
    <location>
        <begin position="374"/>
        <end position="385"/>
    </location>
</feature>
<feature type="compositionally biased region" description="Pro residues" evidence="1">
    <location>
        <begin position="460"/>
        <end position="470"/>
    </location>
</feature>